<dbReference type="EMBL" id="CP012850">
    <property type="protein sequence ID" value="ALI34777.1"/>
    <property type="molecule type" value="Genomic_DNA"/>
</dbReference>
<gene>
    <name evidence="2" type="ORF">NMY3_00566</name>
</gene>
<dbReference type="RefSeq" id="WP_196817379.1">
    <property type="nucleotide sequence ID" value="NZ_CP012850.1"/>
</dbReference>
<feature type="compositionally biased region" description="Basic and acidic residues" evidence="1">
    <location>
        <begin position="35"/>
        <end position="51"/>
    </location>
</feature>
<feature type="compositionally biased region" description="Polar residues" evidence="1">
    <location>
        <begin position="71"/>
        <end position="82"/>
    </location>
</feature>
<dbReference type="KEGG" id="taa:NMY3_00566"/>
<reference evidence="3" key="1">
    <citation type="submission" date="2015-10" db="EMBL/GenBank/DDBJ databases">
        <title>Niche specialization of a soil ammonia-oxidizing archaeon, Candidatus Nitrosocosmicus oleophilus.</title>
        <authorList>
            <person name="Jung M.-Y."/>
            <person name="Rhee S.-K."/>
        </authorList>
    </citation>
    <scope>NUCLEOTIDE SEQUENCE [LARGE SCALE GENOMIC DNA]</scope>
    <source>
        <strain evidence="3">MY3</strain>
    </source>
</reference>
<proteinExistence type="predicted"/>
<keyword evidence="3" id="KW-1185">Reference proteome</keyword>
<name>A0A654LUY1_9ARCH</name>
<dbReference type="GeneID" id="60420729"/>
<evidence type="ECO:0000313" key="2">
    <source>
        <dbReference type="EMBL" id="ALI34777.1"/>
    </source>
</evidence>
<sequence length="82" mass="9610">MKKKVRIIKNNELKNQGTFVNDPYSATFKSAHTNLESKRDDQVREKLTDKDKKKKVSNKRDNASRGLKYINPSQRNHSSIYE</sequence>
<dbReference type="Proteomes" id="UP000058925">
    <property type="component" value="Chromosome"/>
</dbReference>
<evidence type="ECO:0000256" key="1">
    <source>
        <dbReference type="SAM" id="MobiDB-lite"/>
    </source>
</evidence>
<protein>
    <submittedName>
        <fullName evidence="2">Uncharacterized protein</fullName>
    </submittedName>
</protein>
<dbReference type="AlphaFoldDB" id="A0A654LUY1"/>
<evidence type="ECO:0000313" key="3">
    <source>
        <dbReference type="Proteomes" id="UP000058925"/>
    </source>
</evidence>
<accession>A0A654LUY1</accession>
<feature type="region of interest" description="Disordered" evidence="1">
    <location>
        <begin position="31"/>
        <end position="82"/>
    </location>
</feature>
<dbReference type="OrthoDB" id="12359at2157"/>
<organism evidence="2 3">
    <name type="scientific">Candidatus Nitrosocosmicus oleophilus</name>
    <dbReference type="NCBI Taxonomy" id="1353260"/>
    <lineage>
        <taxon>Archaea</taxon>
        <taxon>Nitrososphaerota</taxon>
        <taxon>Nitrososphaeria</taxon>
        <taxon>Nitrososphaerales</taxon>
        <taxon>Nitrososphaeraceae</taxon>
        <taxon>Candidatus Nitrosocosmicus</taxon>
    </lineage>
</organism>